<proteinExistence type="predicted"/>
<sequence length="299" mass="33715">MKEKDNLKEKLTKFEESSKNLTKLINSQMSANDKTGLGYDSQLSENEMPKCEIFETASDSSVSEIDEDNNQEKDRYKVGIGYHAVPPSYTGNYMPLIAHLSFARLDDSVFKFKISKTRTSIIENESITSKSSEETGEEPKSVRSSSPIIEDWVDWNGMKTQKQGIGFEFNKRACFQNLAASTSTARPKVNTVAIKPNVNAKSSYFKPHFPKRRHFNQRSVAKTNTFSRKINTTKGKIVTTVEPKAVVNAAEEKKETVVKTSTGCVWRTKIIDLNNVSKDNSGSWILKRIKLIDPQGRLK</sequence>
<organism evidence="1">
    <name type="scientific">Tanacetum cinerariifolium</name>
    <name type="common">Dalmatian daisy</name>
    <name type="synonym">Chrysanthemum cinerariifolium</name>
    <dbReference type="NCBI Taxonomy" id="118510"/>
    <lineage>
        <taxon>Eukaryota</taxon>
        <taxon>Viridiplantae</taxon>
        <taxon>Streptophyta</taxon>
        <taxon>Embryophyta</taxon>
        <taxon>Tracheophyta</taxon>
        <taxon>Spermatophyta</taxon>
        <taxon>Magnoliopsida</taxon>
        <taxon>eudicotyledons</taxon>
        <taxon>Gunneridae</taxon>
        <taxon>Pentapetalae</taxon>
        <taxon>asterids</taxon>
        <taxon>campanulids</taxon>
        <taxon>Asterales</taxon>
        <taxon>Asteraceae</taxon>
        <taxon>Asteroideae</taxon>
        <taxon>Anthemideae</taxon>
        <taxon>Anthemidinae</taxon>
        <taxon>Tanacetum</taxon>
    </lineage>
</organism>
<name>A0A699L6E9_TANCI</name>
<evidence type="ECO:0000313" key="1">
    <source>
        <dbReference type="EMBL" id="GFB28010.1"/>
    </source>
</evidence>
<comment type="caution">
    <text evidence="1">The sequence shown here is derived from an EMBL/GenBank/DDBJ whole genome shotgun (WGS) entry which is preliminary data.</text>
</comment>
<reference evidence="1" key="1">
    <citation type="journal article" date="2019" name="Sci. Rep.">
        <title>Draft genome of Tanacetum cinerariifolium, the natural source of mosquito coil.</title>
        <authorList>
            <person name="Yamashiro T."/>
            <person name="Shiraishi A."/>
            <person name="Satake H."/>
            <person name="Nakayama K."/>
        </authorList>
    </citation>
    <scope>NUCLEOTIDE SEQUENCE</scope>
</reference>
<dbReference type="AlphaFoldDB" id="A0A699L6E9"/>
<dbReference type="EMBL" id="BKCJ010592017">
    <property type="protein sequence ID" value="GFB28010.1"/>
    <property type="molecule type" value="Genomic_DNA"/>
</dbReference>
<protein>
    <submittedName>
        <fullName evidence="1">Uncharacterized protein</fullName>
    </submittedName>
</protein>
<gene>
    <name evidence="1" type="ORF">Tci_699981</name>
</gene>
<accession>A0A699L6E9</accession>